<accession>A0A0F9KLN1</accession>
<evidence type="ECO:0008006" key="2">
    <source>
        <dbReference type="Google" id="ProtNLM"/>
    </source>
</evidence>
<sequence>MSQSGPRVAVHLGVLNEASLIAASLAHLRAIGVDEILVHDLGSRDGTLDILARDGGADLRVLHTERADTETQMWTRIEAAVAQSRADWMLMIDADEFVLPAGGDIRAALAPVAGAMVMLPRYNVALGPGGLQMPLPPGTRGYDAVQLHARPDPKFRRRLAQDPTLAWLAMVPLPKVAVRPARVGGFAAGMHDAFDKAGTKLAAQRAENIVIAHVALSDYPRFADKVENIRETFALHEGDLPGNFGWHWRRWVALADAGDLRGEYDRSILTAEAMAALRAEGALRSAAELILKG</sequence>
<proteinExistence type="predicted"/>
<dbReference type="Pfam" id="PF13704">
    <property type="entry name" value="Glyco_tranf_2_4"/>
    <property type="match status" value="1"/>
</dbReference>
<gene>
    <name evidence="1" type="ORF">LCGC14_1387690</name>
</gene>
<evidence type="ECO:0000313" key="1">
    <source>
        <dbReference type="EMBL" id="KKM75686.1"/>
    </source>
</evidence>
<dbReference type="SUPFAM" id="SSF53448">
    <property type="entry name" value="Nucleotide-diphospho-sugar transferases"/>
    <property type="match status" value="1"/>
</dbReference>
<dbReference type="Gene3D" id="3.90.550.10">
    <property type="entry name" value="Spore Coat Polysaccharide Biosynthesis Protein SpsA, Chain A"/>
    <property type="match status" value="1"/>
</dbReference>
<dbReference type="InterPro" id="IPR029044">
    <property type="entry name" value="Nucleotide-diphossugar_trans"/>
</dbReference>
<dbReference type="EMBL" id="LAZR01008931">
    <property type="protein sequence ID" value="KKM75686.1"/>
    <property type="molecule type" value="Genomic_DNA"/>
</dbReference>
<organism evidence="1">
    <name type="scientific">marine sediment metagenome</name>
    <dbReference type="NCBI Taxonomy" id="412755"/>
    <lineage>
        <taxon>unclassified sequences</taxon>
        <taxon>metagenomes</taxon>
        <taxon>ecological metagenomes</taxon>
    </lineage>
</organism>
<protein>
    <recommendedName>
        <fullName evidence="2">Glycosyltransferase 2-like domain-containing protein</fullName>
    </recommendedName>
</protein>
<comment type="caution">
    <text evidence="1">The sequence shown here is derived from an EMBL/GenBank/DDBJ whole genome shotgun (WGS) entry which is preliminary data.</text>
</comment>
<reference evidence="1" key="1">
    <citation type="journal article" date="2015" name="Nature">
        <title>Complex archaea that bridge the gap between prokaryotes and eukaryotes.</title>
        <authorList>
            <person name="Spang A."/>
            <person name="Saw J.H."/>
            <person name="Jorgensen S.L."/>
            <person name="Zaremba-Niedzwiedzka K."/>
            <person name="Martijn J."/>
            <person name="Lind A.E."/>
            <person name="van Eijk R."/>
            <person name="Schleper C."/>
            <person name="Guy L."/>
            <person name="Ettema T.J."/>
        </authorList>
    </citation>
    <scope>NUCLEOTIDE SEQUENCE</scope>
</reference>
<dbReference type="AlphaFoldDB" id="A0A0F9KLN1"/>
<name>A0A0F9KLN1_9ZZZZ</name>